<keyword evidence="10" id="KW-1185">Reference proteome</keyword>
<evidence type="ECO:0000256" key="6">
    <source>
        <dbReference type="RuleBase" id="RU004355"/>
    </source>
</evidence>
<dbReference type="GO" id="GO:0009318">
    <property type="term" value="C:exodeoxyribonuclease VII complex"/>
    <property type="evidence" value="ECO:0007669"/>
    <property type="project" value="UniProtKB-UniRule"/>
</dbReference>
<dbReference type="Pfam" id="PF02601">
    <property type="entry name" value="Exonuc_VII_L"/>
    <property type="match status" value="1"/>
</dbReference>
<dbReference type="STRING" id="1732.SAMN02910417_00600"/>
<proteinExistence type="inferred from homology"/>
<dbReference type="AlphaFoldDB" id="A0A1G6AJW1"/>
<evidence type="ECO:0000259" key="7">
    <source>
        <dbReference type="Pfam" id="PF02601"/>
    </source>
</evidence>
<comment type="catalytic activity">
    <reaction evidence="5 6">
        <text>Exonucleolytic cleavage in either 5'- to 3'- or 3'- to 5'-direction to yield nucleoside 5'-phosphates.</text>
        <dbReference type="EC" id="3.1.11.6"/>
    </reaction>
</comment>
<sequence>MRQENIYTVSQINKYIAEMFAQDYLLKNVLVKGEISQCTYHSSGHIYFTIKDSESVMNGIMYKSVTAGLKFRLKTGDRIVVKGKVNTYAPRGTYSIVAASIEKQGAGDLHAQFEQLKAELEEMGMFDSLYKRPIPKYVFTVGVVTSATGAAIRDIINVASRRNPYVQIILYHAQVQGEGAAASIAEGILAMESVRPDVLIVGRGGGSMEDLWAFNERVVAEAIFNCTIPVISAVGHEIDTTIADYVADLRAPTPSAAAELAIFDYQEFHNKIENLKYHLLQGLQLQVEKAKYQYSSINSRLQKYNPNQQILLKRKYEKELRIRLVKEMERLLVNNKHRLQLYAERFDGQSPMRKLTQGYSYVTDQYHHMVNDVTKVKEQDELYIRMTNGTLKTSVIEIKEETDE</sequence>
<evidence type="ECO:0000313" key="9">
    <source>
        <dbReference type="EMBL" id="SDB08649.1"/>
    </source>
</evidence>
<comment type="subunit">
    <text evidence="5">Heterooligomer composed of large and small subunits.</text>
</comment>
<dbReference type="OrthoDB" id="9802795at2"/>
<dbReference type="GO" id="GO:0006308">
    <property type="term" value="P:DNA catabolic process"/>
    <property type="evidence" value="ECO:0007669"/>
    <property type="project" value="UniProtKB-UniRule"/>
</dbReference>
<comment type="function">
    <text evidence="5">Bidirectionally degrades single-stranded DNA into large acid-insoluble oligonucleotides, which are then degraded further into small acid-soluble oligonucleotides.</text>
</comment>
<dbReference type="GO" id="GO:0003676">
    <property type="term" value="F:nucleic acid binding"/>
    <property type="evidence" value="ECO:0007669"/>
    <property type="project" value="InterPro"/>
</dbReference>
<name>A0A1G6AJW1_EUBOX</name>
<evidence type="ECO:0000256" key="2">
    <source>
        <dbReference type="ARBA" id="ARBA00022722"/>
    </source>
</evidence>
<accession>A0A1G6AJW1</accession>
<dbReference type="HAMAP" id="MF_00378">
    <property type="entry name" value="Exonuc_7_L"/>
    <property type="match status" value="1"/>
</dbReference>
<feature type="domain" description="OB-fold nucleic acid binding" evidence="8">
    <location>
        <begin position="7"/>
        <end position="102"/>
    </location>
</feature>
<comment type="subcellular location">
    <subcellularLocation>
        <location evidence="5 6">Cytoplasm</location>
    </subcellularLocation>
</comment>
<evidence type="ECO:0000256" key="3">
    <source>
        <dbReference type="ARBA" id="ARBA00022801"/>
    </source>
</evidence>
<dbReference type="InterPro" id="IPR003753">
    <property type="entry name" value="Exonuc_VII_L"/>
</dbReference>
<dbReference type="CDD" id="cd04489">
    <property type="entry name" value="ExoVII_LU_OBF"/>
    <property type="match status" value="1"/>
</dbReference>
<keyword evidence="3 5" id="KW-0378">Hydrolase</keyword>
<evidence type="ECO:0000313" key="10">
    <source>
        <dbReference type="Proteomes" id="UP000199228"/>
    </source>
</evidence>
<keyword evidence="4 5" id="KW-0269">Exonuclease</keyword>
<evidence type="ECO:0000256" key="4">
    <source>
        <dbReference type="ARBA" id="ARBA00022839"/>
    </source>
</evidence>
<evidence type="ECO:0000256" key="1">
    <source>
        <dbReference type="ARBA" id="ARBA00022490"/>
    </source>
</evidence>
<reference evidence="9 10" key="1">
    <citation type="submission" date="2016-10" db="EMBL/GenBank/DDBJ databases">
        <authorList>
            <person name="de Groot N.N."/>
        </authorList>
    </citation>
    <scope>NUCLEOTIDE SEQUENCE [LARGE SCALE GENOMIC DNA]</scope>
    <source>
        <strain evidence="9 10">DSM 3217</strain>
    </source>
</reference>
<comment type="similarity">
    <text evidence="5 6">Belongs to the XseA family.</text>
</comment>
<dbReference type="InterPro" id="IPR020579">
    <property type="entry name" value="Exonuc_VII_lsu_C"/>
</dbReference>
<protein>
    <recommendedName>
        <fullName evidence="5">Exodeoxyribonuclease 7 large subunit</fullName>
        <ecNumber evidence="5">3.1.11.6</ecNumber>
    </recommendedName>
    <alternativeName>
        <fullName evidence="5">Exodeoxyribonuclease VII large subunit</fullName>
        <shortName evidence="5">Exonuclease VII large subunit</shortName>
    </alternativeName>
</protein>
<feature type="domain" description="Exonuclease VII large subunit C-terminal" evidence="7">
    <location>
        <begin position="125"/>
        <end position="294"/>
    </location>
</feature>
<dbReference type="RefSeq" id="WP_090172074.1">
    <property type="nucleotide sequence ID" value="NZ_FMXR01000006.1"/>
</dbReference>
<dbReference type="EMBL" id="FMXR01000006">
    <property type="protein sequence ID" value="SDB08649.1"/>
    <property type="molecule type" value="Genomic_DNA"/>
</dbReference>
<gene>
    <name evidence="5" type="primary">xseA</name>
    <name evidence="9" type="ORF">SAMN02910417_00600</name>
</gene>
<dbReference type="PANTHER" id="PTHR30008:SF0">
    <property type="entry name" value="EXODEOXYRIBONUCLEASE 7 LARGE SUBUNIT"/>
    <property type="match status" value="1"/>
</dbReference>
<dbReference type="GO" id="GO:0005737">
    <property type="term" value="C:cytoplasm"/>
    <property type="evidence" value="ECO:0007669"/>
    <property type="project" value="UniProtKB-SubCell"/>
</dbReference>
<keyword evidence="1 5" id="KW-0963">Cytoplasm</keyword>
<dbReference type="PANTHER" id="PTHR30008">
    <property type="entry name" value="EXODEOXYRIBONUCLEASE 7 LARGE SUBUNIT"/>
    <property type="match status" value="1"/>
</dbReference>
<dbReference type="Proteomes" id="UP000199228">
    <property type="component" value="Unassembled WGS sequence"/>
</dbReference>
<dbReference type="EC" id="3.1.11.6" evidence="5"/>
<dbReference type="GO" id="GO:0008855">
    <property type="term" value="F:exodeoxyribonuclease VII activity"/>
    <property type="evidence" value="ECO:0007669"/>
    <property type="project" value="UniProtKB-UniRule"/>
</dbReference>
<evidence type="ECO:0000256" key="5">
    <source>
        <dbReference type="HAMAP-Rule" id="MF_00378"/>
    </source>
</evidence>
<dbReference type="NCBIfam" id="TIGR00237">
    <property type="entry name" value="xseA"/>
    <property type="match status" value="1"/>
</dbReference>
<dbReference type="InterPro" id="IPR025824">
    <property type="entry name" value="OB-fold_nuc-bd_dom"/>
</dbReference>
<keyword evidence="2 5" id="KW-0540">Nuclease</keyword>
<evidence type="ECO:0000259" key="8">
    <source>
        <dbReference type="Pfam" id="PF13742"/>
    </source>
</evidence>
<organism evidence="9 10">
    <name type="scientific">Eubacterium oxidoreducens</name>
    <dbReference type="NCBI Taxonomy" id="1732"/>
    <lineage>
        <taxon>Bacteria</taxon>
        <taxon>Bacillati</taxon>
        <taxon>Bacillota</taxon>
        <taxon>Clostridia</taxon>
        <taxon>Eubacteriales</taxon>
        <taxon>Eubacteriaceae</taxon>
        <taxon>Eubacterium</taxon>
    </lineage>
</organism>
<dbReference type="Pfam" id="PF13742">
    <property type="entry name" value="tRNA_anti_2"/>
    <property type="match status" value="1"/>
</dbReference>